<dbReference type="AlphaFoldDB" id="A0A368GZH5"/>
<evidence type="ECO:0000313" key="2">
    <source>
        <dbReference type="Proteomes" id="UP000252519"/>
    </source>
</evidence>
<gene>
    <name evidence="1" type="ORF">ANCCAN_05047</name>
</gene>
<dbReference type="EMBL" id="JOJR01000041">
    <property type="protein sequence ID" value="RCN48938.1"/>
    <property type="molecule type" value="Genomic_DNA"/>
</dbReference>
<organism evidence="1 2">
    <name type="scientific">Ancylostoma caninum</name>
    <name type="common">Dog hookworm</name>
    <dbReference type="NCBI Taxonomy" id="29170"/>
    <lineage>
        <taxon>Eukaryota</taxon>
        <taxon>Metazoa</taxon>
        <taxon>Ecdysozoa</taxon>
        <taxon>Nematoda</taxon>
        <taxon>Chromadorea</taxon>
        <taxon>Rhabditida</taxon>
        <taxon>Rhabditina</taxon>
        <taxon>Rhabditomorpha</taxon>
        <taxon>Strongyloidea</taxon>
        <taxon>Ancylostomatidae</taxon>
        <taxon>Ancylostomatinae</taxon>
        <taxon>Ancylostoma</taxon>
    </lineage>
</organism>
<protein>
    <submittedName>
        <fullName evidence="1">Uncharacterized protein</fullName>
    </submittedName>
</protein>
<comment type="caution">
    <text evidence="1">The sequence shown here is derived from an EMBL/GenBank/DDBJ whole genome shotgun (WGS) entry which is preliminary data.</text>
</comment>
<reference evidence="1 2" key="1">
    <citation type="submission" date="2014-10" db="EMBL/GenBank/DDBJ databases">
        <title>Draft genome of the hookworm Ancylostoma caninum.</title>
        <authorList>
            <person name="Mitreva M."/>
        </authorList>
    </citation>
    <scope>NUCLEOTIDE SEQUENCE [LARGE SCALE GENOMIC DNA]</scope>
    <source>
        <strain evidence="1 2">Baltimore</strain>
    </source>
</reference>
<proteinExistence type="predicted"/>
<sequence length="125" mass="13586">MEQRVRKGPVAVGMAVNSNIYSYSEAGDRPGVKTATSVFFVSQQITANSHDTGLNPPKLAQSQKVPGLETQSLCRLSRILQQYPALKTVAMVNAVKATNVKMTMTRNTSCLKMIGDQNATKLLNE</sequence>
<evidence type="ECO:0000313" key="1">
    <source>
        <dbReference type="EMBL" id="RCN48938.1"/>
    </source>
</evidence>
<name>A0A368GZH5_ANCCA</name>
<keyword evidence="2" id="KW-1185">Reference proteome</keyword>
<accession>A0A368GZH5</accession>
<dbReference type="Proteomes" id="UP000252519">
    <property type="component" value="Unassembled WGS sequence"/>
</dbReference>
<dbReference type="OrthoDB" id="10253408at2759"/>